<evidence type="ECO:0000259" key="1">
    <source>
        <dbReference type="Pfam" id="PF01728"/>
    </source>
</evidence>
<dbReference type="Gene3D" id="3.40.50.150">
    <property type="entry name" value="Vaccinia Virus protein VP39"/>
    <property type="match status" value="1"/>
</dbReference>
<dbReference type="Pfam" id="PF01728">
    <property type="entry name" value="FtsJ"/>
    <property type="match status" value="1"/>
</dbReference>
<dbReference type="GO" id="GO:0032259">
    <property type="term" value="P:methylation"/>
    <property type="evidence" value="ECO:0007669"/>
    <property type="project" value="InterPro"/>
</dbReference>
<dbReference type="AlphaFoldDB" id="A0AAN6MHM0"/>
<proteinExistence type="predicted"/>
<dbReference type="GO" id="GO:0008168">
    <property type="term" value="F:methyltransferase activity"/>
    <property type="evidence" value="ECO:0007669"/>
    <property type="project" value="InterPro"/>
</dbReference>
<reference evidence="2" key="2">
    <citation type="submission" date="2023-05" db="EMBL/GenBank/DDBJ databases">
        <authorList>
            <consortium name="Lawrence Berkeley National Laboratory"/>
            <person name="Steindorff A."/>
            <person name="Hensen N."/>
            <person name="Bonometti L."/>
            <person name="Westerberg I."/>
            <person name="Brannstrom I.O."/>
            <person name="Guillou S."/>
            <person name="Cros-Aarteil S."/>
            <person name="Calhoun S."/>
            <person name="Haridas S."/>
            <person name="Kuo A."/>
            <person name="Mondo S."/>
            <person name="Pangilinan J."/>
            <person name="Riley R."/>
            <person name="Labutti K."/>
            <person name="Andreopoulos B."/>
            <person name="Lipzen A."/>
            <person name="Chen C."/>
            <person name="Yanf M."/>
            <person name="Daum C."/>
            <person name="Ng V."/>
            <person name="Clum A."/>
            <person name="Ohm R."/>
            <person name="Martin F."/>
            <person name="Silar P."/>
            <person name="Natvig D."/>
            <person name="Lalanne C."/>
            <person name="Gautier V."/>
            <person name="Ament-Velasquez S.L."/>
            <person name="Kruys A."/>
            <person name="Hutchinson M.I."/>
            <person name="Powell A.J."/>
            <person name="Barry K."/>
            <person name="Miller A.N."/>
            <person name="Grigoriev I.V."/>
            <person name="Debuchy R."/>
            <person name="Gladieux P."/>
            <person name="Thoren M.H."/>
            <person name="Johannesson H."/>
        </authorList>
    </citation>
    <scope>NUCLEOTIDE SEQUENCE</scope>
    <source>
        <strain evidence="2">CBS 103.79</strain>
    </source>
</reference>
<dbReference type="Proteomes" id="UP001303889">
    <property type="component" value="Unassembled WGS sequence"/>
</dbReference>
<protein>
    <recommendedName>
        <fullName evidence="1">Ribosomal RNA methyltransferase FtsJ domain-containing protein</fullName>
    </recommendedName>
</protein>
<evidence type="ECO:0000313" key="2">
    <source>
        <dbReference type="EMBL" id="KAK3900374.1"/>
    </source>
</evidence>
<dbReference type="EMBL" id="MU855678">
    <property type="protein sequence ID" value="KAK3900374.1"/>
    <property type="molecule type" value="Genomic_DNA"/>
</dbReference>
<organism evidence="2 3">
    <name type="scientific">Staphylotrichum tortipilum</name>
    <dbReference type="NCBI Taxonomy" id="2831512"/>
    <lineage>
        <taxon>Eukaryota</taxon>
        <taxon>Fungi</taxon>
        <taxon>Dikarya</taxon>
        <taxon>Ascomycota</taxon>
        <taxon>Pezizomycotina</taxon>
        <taxon>Sordariomycetes</taxon>
        <taxon>Sordariomycetidae</taxon>
        <taxon>Sordariales</taxon>
        <taxon>Chaetomiaceae</taxon>
        <taxon>Staphylotrichum</taxon>
    </lineage>
</organism>
<evidence type="ECO:0000313" key="3">
    <source>
        <dbReference type="Proteomes" id="UP001303889"/>
    </source>
</evidence>
<comment type="caution">
    <text evidence="2">The sequence shown here is derived from an EMBL/GenBank/DDBJ whole genome shotgun (WGS) entry which is preliminary data.</text>
</comment>
<sequence length="369" mass="40825">MPPDANAAPRVRPKSLVQEYLLEQLPVYRELRELREQGWQNKTGDIYFENRRQRADNANAIVKIGFFKLMRRIGLELDAMTAALTIQGGGNSRPAILDLCMAPGGFSSAALYRNPSALLRGISLPPSLGGHEMLLKKPWSETDPDAQIFVSFCDITLLADEMGTPVPSIPASHPDAASFSSDRPFLEQKFDLVVCDGQVLHTHERLEYRENFEASRLLTSQLVLALQRIRSGGTMVILLHKADAWASVLLMYTFATFSDHLRLFKPQNAHRMRSSFYLVATGVRQGCEAAVEAVRQWKAKWRMATFGVGDGGEEGLGEGELEVLESGGEEKAKAVLQEIGPALVRMAEPVFAIQAEALRNASWMKSAPV</sequence>
<gene>
    <name evidence="2" type="ORF">C8A05DRAFT_36003</name>
</gene>
<dbReference type="SUPFAM" id="SSF53335">
    <property type="entry name" value="S-adenosyl-L-methionine-dependent methyltransferases"/>
    <property type="match status" value="1"/>
</dbReference>
<name>A0AAN6MHM0_9PEZI</name>
<accession>A0AAN6MHM0</accession>
<dbReference type="InterPro" id="IPR029063">
    <property type="entry name" value="SAM-dependent_MTases_sf"/>
</dbReference>
<reference evidence="2" key="1">
    <citation type="journal article" date="2023" name="Mol. Phylogenet. Evol.">
        <title>Genome-scale phylogeny and comparative genomics of the fungal order Sordariales.</title>
        <authorList>
            <person name="Hensen N."/>
            <person name="Bonometti L."/>
            <person name="Westerberg I."/>
            <person name="Brannstrom I.O."/>
            <person name="Guillou S."/>
            <person name="Cros-Aarteil S."/>
            <person name="Calhoun S."/>
            <person name="Haridas S."/>
            <person name="Kuo A."/>
            <person name="Mondo S."/>
            <person name="Pangilinan J."/>
            <person name="Riley R."/>
            <person name="LaButti K."/>
            <person name="Andreopoulos B."/>
            <person name="Lipzen A."/>
            <person name="Chen C."/>
            <person name="Yan M."/>
            <person name="Daum C."/>
            <person name="Ng V."/>
            <person name="Clum A."/>
            <person name="Steindorff A."/>
            <person name="Ohm R.A."/>
            <person name="Martin F."/>
            <person name="Silar P."/>
            <person name="Natvig D.O."/>
            <person name="Lalanne C."/>
            <person name="Gautier V."/>
            <person name="Ament-Velasquez S.L."/>
            <person name="Kruys A."/>
            <person name="Hutchinson M.I."/>
            <person name="Powell A.J."/>
            <person name="Barry K."/>
            <person name="Miller A.N."/>
            <person name="Grigoriev I.V."/>
            <person name="Debuchy R."/>
            <person name="Gladieux P."/>
            <person name="Hiltunen Thoren M."/>
            <person name="Johannesson H."/>
        </authorList>
    </citation>
    <scope>NUCLEOTIDE SEQUENCE</scope>
    <source>
        <strain evidence="2">CBS 103.79</strain>
    </source>
</reference>
<feature type="domain" description="Ribosomal RNA methyltransferase FtsJ" evidence="1">
    <location>
        <begin position="91"/>
        <end position="281"/>
    </location>
</feature>
<keyword evidence="3" id="KW-1185">Reference proteome</keyword>
<dbReference type="InterPro" id="IPR002877">
    <property type="entry name" value="RNA_MeTrfase_FtsJ_dom"/>
</dbReference>